<sequence>MVQEPLKDEDMEVTDFPALESSNRNPLETAQPELSIRPNYPKTTYQRLKNYLEQKDNEEYETTTNENVQKKDLEREDTVIIVKNYLNHEEVRTGHLSHRKAEAKYNIPRRTIYNERKTPQADWKTTCV</sequence>
<feature type="domain" description="HTH psq-type" evidence="2">
    <location>
        <begin position="89"/>
        <end position="117"/>
    </location>
</feature>
<gene>
    <name evidence="3" type="ORF">CEUTPL_LOCUS11906</name>
</gene>
<evidence type="ECO:0000313" key="4">
    <source>
        <dbReference type="Proteomes" id="UP001152799"/>
    </source>
</evidence>
<keyword evidence="4" id="KW-1185">Reference proteome</keyword>
<dbReference type="Pfam" id="PF05225">
    <property type="entry name" value="HTH_psq"/>
    <property type="match status" value="1"/>
</dbReference>
<evidence type="ECO:0000259" key="2">
    <source>
        <dbReference type="Pfam" id="PF05225"/>
    </source>
</evidence>
<feature type="region of interest" description="Disordered" evidence="1">
    <location>
        <begin position="1"/>
        <end position="32"/>
    </location>
</feature>
<dbReference type="Gene3D" id="1.10.10.60">
    <property type="entry name" value="Homeodomain-like"/>
    <property type="match status" value="1"/>
</dbReference>
<name>A0A9N9QR80_9CUCU</name>
<organism evidence="3 4">
    <name type="scientific">Ceutorhynchus assimilis</name>
    <name type="common">cabbage seed weevil</name>
    <dbReference type="NCBI Taxonomy" id="467358"/>
    <lineage>
        <taxon>Eukaryota</taxon>
        <taxon>Metazoa</taxon>
        <taxon>Ecdysozoa</taxon>
        <taxon>Arthropoda</taxon>
        <taxon>Hexapoda</taxon>
        <taxon>Insecta</taxon>
        <taxon>Pterygota</taxon>
        <taxon>Neoptera</taxon>
        <taxon>Endopterygota</taxon>
        <taxon>Coleoptera</taxon>
        <taxon>Polyphaga</taxon>
        <taxon>Cucujiformia</taxon>
        <taxon>Curculionidae</taxon>
        <taxon>Ceutorhynchinae</taxon>
        <taxon>Ceutorhynchus</taxon>
    </lineage>
</organism>
<dbReference type="AlphaFoldDB" id="A0A9N9QR80"/>
<dbReference type="EMBL" id="OU892283">
    <property type="protein sequence ID" value="CAG9771474.1"/>
    <property type="molecule type" value="Genomic_DNA"/>
</dbReference>
<dbReference type="OrthoDB" id="6753350at2759"/>
<protein>
    <recommendedName>
        <fullName evidence="2">HTH psq-type domain-containing protein</fullName>
    </recommendedName>
</protein>
<evidence type="ECO:0000256" key="1">
    <source>
        <dbReference type="SAM" id="MobiDB-lite"/>
    </source>
</evidence>
<accession>A0A9N9QR80</accession>
<evidence type="ECO:0000313" key="3">
    <source>
        <dbReference type="EMBL" id="CAG9771474.1"/>
    </source>
</evidence>
<dbReference type="GO" id="GO:0003677">
    <property type="term" value="F:DNA binding"/>
    <property type="evidence" value="ECO:0007669"/>
    <property type="project" value="InterPro"/>
</dbReference>
<dbReference type="Proteomes" id="UP001152799">
    <property type="component" value="Chromosome 7"/>
</dbReference>
<reference evidence="3" key="1">
    <citation type="submission" date="2022-01" db="EMBL/GenBank/DDBJ databases">
        <authorList>
            <person name="King R."/>
        </authorList>
    </citation>
    <scope>NUCLEOTIDE SEQUENCE</scope>
</reference>
<dbReference type="InterPro" id="IPR007889">
    <property type="entry name" value="HTH_Psq"/>
</dbReference>
<proteinExistence type="predicted"/>